<sequence>MKNRLTGFGFLLAGSVNIAGILLFSKLFTNDLMQSLDPAVFSNVGIASIILWGMAYLSVRDRFQAAPQIVGVFMVEKFFYAAVWGQWIFHHWKDLGNVYQEDLITGLFFSVYGLNDFLFGVFFLIVFISCTRKGESDDPVVRI</sequence>
<name>B8FH04_DESAL</name>
<keyword evidence="1" id="KW-0812">Transmembrane</keyword>
<keyword evidence="1" id="KW-0472">Membrane</keyword>
<dbReference type="RefSeq" id="WP_012609532.1">
    <property type="nucleotide sequence ID" value="NC_011768.1"/>
</dbReference>
<accession>B8FH04</accession>
<feature type="transmembrane region" description="Helical" evidence="1">
    <location>
        <begin position="69"/>
        <end position="89"/>
    </location>
</feature>
<protein>
    <submittedName>
        <fullName evidence="2">Uncharacterized protein</fullName>
    </submittedName>
</protein>
<feature type="transmembrane region" description="Helical" evidence="1">
    <location>
        <begin position="7"/>
        <end position="28"/>
    </location>
</feature>
<keyword evidence="3" id="KW-1185">Reference proteome</keyword>
<proteinExistence type="predicted"/>
<dbReference type="eggNOG" id="ENOG5032RHM">
    <property type="taxonomic scope" value="Bacteria"/>
</dbReference>
<keyword evidence="1" id="KW-1133">Transmembrane helix</keyword>
<dbReference type="KEGG" id="dal:Dalk_0383"/>
<evidence type="ECO:0000256" key="1">
    <source>
        <dbReference type="SAM" id="Phobius"/>
    </source>
</evidence>
<dbReference type="HOGENOM" id="CLU_1914714_0_0_7"/>
<dbReference type="Proteomes" id="UP000000739">
    <property type="component" value="Chromosome"/>
</dbReference>
<feature type="transmembrane region" description="Helical" evidence="1">
    <location>
        <begin position="109"/>
        <end position="128"/>
    </location>
</feature>
<evidence type="ECO:0000313" key="2">
    <source>
        <dbReference type="EMBL" id="ACL02092.1"/>
    </source>
</evidence>
<feature type="transmembrane region" description="Helical" evidence="1">
    <location>
        <begin position="40"/>
        <end position="57"/>
    </location>
</feature>
<evidence type="ECO:0000313" key="3">
    <source>
        <dbReference type="Proteomes" id="UP000000739"/>
    </source>
</evidence>
<reference evidence="2 3" key="1">
    <citation type="journal article" date="2012" name="Environ. Microbiol.">
        <title>The genome sequence of Desulfatibacillum alkenivorans AK-01: a blueprint for anaerobic alkane oxidation.</title>
        <authorList>
            <person name="Callaghan A.V."/>
            <person name="Morris B.E."/>
            <person name="Pereira I.A."/>
            <person name="McInerney M.J."/>
            <person name="Austin R.N."/>
            <person name="Groves J.T."/>
            <person name="Kukor J.J."/>
            <person name="Suflita J.M."/>
            <person name="Young L.Y."/>
            <person name="Zylstra G.J."/>
            <person name="Wawrik B."/>
        </authorList>
    </citation>
    <scope>NUCLEOTIDE SEQUENCE [LARGE SCALE GENOMIC DNA]</scope>
    <source>
        <strain evidence="2 3">AK-01</strain>
    </source>
</reference>
<dbReference type="EMBL" id="CP001322">
    <property type="protein sequence ID" value="ACL02092.1"/>
    <property type="molecule type" value="Genomic_DNA"/>
</dbReference>
<organism evidence="2 3">
    <name type="scientific">Desulfatibacillum aliphaticivorans</name>
    <dbReference type="NCBI Taxonomy" id="218208"/>
    <lineage>
        <taxon>Bacteria</taxon>
        <taxon>Pseudomonadati</taxon>
        <taxon>Thermodesulfobacteriota</taxon>
        <taxon>Desulfobacteria</taxon>
        <taxon>Desulfobacterales</taxon>
        <taxon>Desulfatibacillaceae</taxon>
        <taxon>Desulfatibacillum</taxon>
    </lineage>
</organism>
<dbReference type="AlphaFoldDB" id="B8FH04"/>
<gene>
    <name evidence="2" type="ordered locus">Dalk_0383</name>
</gene>